<dbReference type="Proteomes" id="UP000094808">
    <property type="component" value="Unassembled WGS sequence"/>
</dbReference>
<dbReference type="AlphaFoldDB" id="A0A853R2V2"/>
<dbReference type="RefSeq" id="WP_038220256.1">
    <property type="nucleotide sequence ID" value="NZ_AJYS02000237.1"/>
</dbReference>
<accession>A0A853R2V2</accession>
<proteinExistence type="predicted"/>
<feature type="domain" description="Endonuclease/exonuclease/phosphatase" evidence="1">
    <location>
        <begin position="29"/>
        <end position="264"/>
    </location>
</feature>
<protein>
    <submittedName>
        <fullName evidence="2">Endonuclease/exonuclease/phosphatase</fullName>
    </submittedName>
</protein>
<keyword evidence="2" id="KW-0378">Hydrolase</keyword>
<dbReference type="InterPro" id="IPR036691">
    <property type="entry name" value="Endo/exonu/phosph_ase_sf"/>
</dbReference>
<organism evidence="2 3">
    <name type="scientific">Vibrio ordalii FS-238</name>
    <dbReference type="NCBI Taxonomy" id="617133"/>
    <lineage>
        <taxon>Bacteria</taxon>
        <taxon>Pseudomonadati</taxon>
        <taxon>Pseudomonadota</taxon>
        <taxon>Gammaproteobacteria</taxon>
        <taxon>Vibrionales</taxon>
        <taxon>Vibrionaceae</taxon>
        <taxon>Vibrio</taxon>
    </lineage>
</organism>
<dbReference type="Pfam" id="PF19580">
    <property type="entry name" value="Exo_endo_phos_3"/>
    <property type="match status" value="1"/>
</dbReference>
<sequence>MRLHYLKFGWWNVSLSPPRAKSKGSPENYQSISRILEEILIKHDLSLIGVCEVSSHDMDQIQIHLQGTPYKVLSLDHKVGKTRFDAAVIYDPQKVSVSDSVDLARSERDQVIKLGQALQVVDLKEGDKFKLILCHWASRISSSGESKRKLAAQGLYDALRDMMRDDEHIIIMGDFNASPYDSVMLEELNATRCHESVRRHPTALFYNPFWRALPSKEVYNYTMRDSQYFPSGSHRYQDPHGQYWHTFDQILFSGNFLGQSEWHLNESTTRTLFDEPLESSILDKTSIIDHLPVVCEIVKHPRG</sequence>
<reference evidence="2 3" key="1">
    <citation type="journal article" date="2012" name="Science">
        <title>Ecological populations of bacteria act as socially cohesive units of antibiotic production and resistance.</title>
        <authorList>
            <person name="Cordero O.X."/>
            <person name="Wildschutte H."/>
            <person name="Kirkup B."/>
            <person name="Proehl S."/>
            <person name="Ngo L."/>
            <person name="Hussain F."/>
            <person name="Le Roux F."/>
            <person name="Mincer T."/>
            <person name="Polz M.F."/>
        </authorList>
    </citation>
    <scope>NUCLEOTIDE SEQUENCE [LARGE SCALE GENOMIC DNA]</scope>
    <source>
        <strain evidence="2 3">FS-238</strain>
    </source>
</reference>
<keyword evidence="3" id="KW-1185">Reference proteome</keyword>
<keyword evidence="2" id="KW-0255">Endonuclease</keyword>
<name>A0A853R2V2_9VIBR</name>
<dbReference type="EMBL" id="AJYS02000237">
    <property type="protein sequence ID" value="OEE33678.1"/>
    <property type="molecule type" value="Genomic_DNA"/>
</dbReference>
<evidence type="ECO:0000313" key="2">
    <source>
        <dbReference type="EMBL" id="OEE33678.1"/>
    </source>
</evidence>
<keyword evidence="2" id="KW-0540">Nuclease</keyword>
<dbReference type="Gene3D" id="3.60.10.10">
    <property type="entry name" value="Endonuclease/exonuclease/phosphatase"/>
    <property type="match status" value="1"/>
</dbReference>
<dbReference type="InterPro" id="IPR005135">
    <property type="entry name" value="Endo/exonuclease/phosphatase"/>
</dbReference>
<dbReference type="SUPFAM" id="SSF56219">
    <property type="entry name" value="DNase I-like"/>
    <property type="match status" value="1"/>
</dbReference>
<comment type="caution">
    <text evidence="2">The sequence shown here is derived from an EMBL/GenBank/DDBJ whole genome shotgun (WGS) entry which is preliminary data.</text>
</comment>
<evidence type="ECO:0000259" key="1">
    <source>
        <dbReference type="Pfam" id="PF19580"/>
    </source>
</evidence>
<dbReference type="GO" id="GO:0004519">
    <property type="term" value="F:endonuclease activity"/>
    <property type="evidence" value="ECO:0007669"/>
    <property type="project" value="UniProtKB-KW"/>
</dbReference>
<evidence type="ECO:0000313" key="3">
    <source>
        <dbReference type="Proteomes" id="UP000094808"/>
    </source>
</evidence>
<gene>
    <name evidence="2" type="ORF">A1QS_07470</name>
</gene>